<dbReference type="GeneID" id="1475903"/>
<dbReference type="AlphaFoldDB" id="Q8TIY0"/>
<name>Q8TIY0_METAC</name>
<dbReference type="EMBL" id="AE010299">
    <property type="protein sequence ID" value="AAM07359.1"/>
    <property type="molecule type" value="Genomic_DNA"/>
</dbReference>
<accession>Q8TIY0</accession>
<dbReference type="PANTHER" id="PTHR43667:SF2">
    <property type="entry name" value="FATTY ACID C-METHYL TRANSFERASE"/>
    <property type="match status" value="1"/>
</dbReference>
<dbReference type="PANTHER" id="PTHR43667">
    <property type="entry name" value="CYCLOPROPANE-FATTY-ACYL-PHOSPHOLIPID SYNTHASE"/>
    <property type="match status" value="1"/>
</dbReference>
<sequence>MDLKIDWNELWKEKMELQSKTQMNTDCTNMWKRKESAKRFWEMSLENKDRIEKTLKGMPLTPESRVLDIGADPGNPAIPLTDRVAHVTAVEPAEGMKGVLKQNIETYEIGNIDCVCELPLN</sequence>
<organism evidence="1 2">
    <name type="scientific">Methanosarcina acetivorans (strain ATCC 35395 / DSM 2834 / JCM 12185 / C2A)</name>
    <dbReference type="NCBI Taxonomy" id="188937"/>
    <lineage>
        <taxon>Archaea</taxon>
        <taxon>Methanobacteriati</taxon>
        <taxon>Methanobacteriota</taxon>
        <taxon>Stenosarchaea group</taxon>
        <taxon>Methanomicrobia</taxon>
        <taxon>Methanosarcinales</taxon>
        <taxon>Methanosarcinaceae</taxon>
        <taxon>Methanosarcina</taxon>
    </lineage>
</organism>
<dbReference type="Proteomes" id="UP000002487">
    <property type="component" value="Chromosome"/>
</dbReference>
<dbReference type="EnsemblBacteria" id="AAM07359">
    <property type="protein sequence ID" value="AAM07359"/>
    <property type="gene ID" value="MA_4009"/>
</dbReference>
<dbReference type="InParanoid" id="Q8TIY0"/>
<dbReference type="RefSeq" id="WP_011023904.1">
    <property type="nucleotide sequence ID" value="NC_003552.1"/>
</dbReference>
<dbReference type="KEGG" id="mac:MA_4009"/>
<proteinExistence type="predicted"/>
<evidence type="ECO:0000313" key="1">
    <source>
        <dbReference type="EMBL" id="AAM07359.1"/>
    </source>
</evidence>
<evidence type="ECO:0008006" key="3">
    <source>
        <dbReference type="Google" id="ProtNLM"/>
    </source>
</evidence>
<protein>
    <recommendedName>
        <fullName evidence="3">Methyltransferase FkbM domain-containing protein</fullName>
    </recommendedName>
</protein>
<dbReference type="InterPro" id="IPR050723">
    <property type="entry name" value="CFA/CMAS"/>
</dbReference>
<dbReference type="InterPro" id="IPR029063">
    <property type="entry name" value="SAM-dependent_MTases_sf"/>
</dbReference>
<reference evidence="1 2" key="1">
    <citation type="journal article" date="2002" name="Genome Res.">
        <title>The genome of Methanosarcina acetivorans reveals extensive metabolic and physiological diversity.</title>
        <authorList>
            <person name="Galagan J.E."/>
            <person name="Nusbaum C."/>
            <person name="Roy A."/>
            <person name="Endrizzi M.G."/>
            <person name="Macdonald P."/>
            <person name="FitzHugh W."/>
            <person name="Calvo S."/>
            <person name="Engels R."/>
            <person name="Smirnov S."/>
            <person name="Atnoor D."/>
            <person name="Brown A."/>
            <person name="Allen N."/>
            <person name="Naylor J."/>
            <person name="Stange-Thomann N."/>
            <person name="DeArellano K."/>
            <person name="Johnson R."/>
            <person name="Linton L."/>
            <person name="McEwan P."/>
            <person name="McKernan K."/>
            <person name="Talamas J."/>
            <person name="Tirrell A."/>
            <person name="Ye W."/>
            <person name="Zimmer A."/>
            <person name="Barber R.D."/>
            <person name="Cann I."/>
            <person name="Graham D.E."/>
            <person name="Grahame D.A."/>
            <person name="Guss A."/>
            <person name="Hedderich R."/>
            <person name="Ingram-Smith C."/>
            <person name="Kuettner C.H."/>
            <person name="Krzycki J.A."/>
            <person name="Leigh J.A."/>
            <person name="Li W."/>
            <person name="Liu J."/>
            <person name="Mukhopadhyay B."/>
            <person name="Reeve J.N."/>
            <person name="Smith K."/>
            <person name="Springer T.A."/>
            <person name="Umayam L.A."/>
            <person name="White O."/>
            <person name="White R.H."/>
            <person name="de Macario E.C."/>
            <person name="Ferry J.G."/>
            <person name="Jarrell K.F."/>
            <person name="Jing H."/>
            <person name="Macario A.J.L."/>
            <person name="Paulsen I."/>
            <person name="Pritchett M."/>
            <person name="Sowers K.R."/>
            <person name="Swanson R.V."/>
            <person name="Zinder S.H."/>
            <person name="Lander E."/>
            <person name="Metcalf W.W."/>
            <person name="Birren B."/>
        </authorList>
    </citation>
    <scope>NUCLEOTIDE SEQUENCE [LARGE SCALE GENOMIC DNA]</scope>
    <source>
        <strain evidence="2">ATCC 35395 / DSM 2834 / JCM 12185 / C2A</strain>
    </source>
</reference>
<evidence type="ECO:0000313" key="2">
    <source>
        <dbReference type="Proteomes" id="UP000002487"/>
    </source>
</evidence>
<dbReference type="CDD" id="cd02440">
    <property type="entry name" value="AdoMet_MTases"/>
    <property type="match status" value="1"/>
</dbReference>
<dbReference type="SUPFAM" id="SSF53335">
    <property type="entry name" value="S-adenosyl-L-methionine-dependent methyltransferases"/>
    <property type="match status" value="1"/>
</dbReference>
<dbReference type="HOGENOM" id="CLU_2032854_0_0_2"/>
<gene>
    <name evidence="1" type="ordered locus">MA_4009</name>
</gene>
<keyword evidence="2" id="KW-1185">Reference proteome</keyword>
<dbReference type="STRING" id="188937.MA_4009"/>
<dbReference type="PhylomeDB" id="Q8TIY0"/>
<dbReference type="Gene3D" id="3.40.50.150">
    <property type="entry name" value="Vaccinia Virus protein VP39"/>
    <property type="match status" value="1"/>
</dbReference>